<dbReference type="Gene3D" id="3.20.20.70">
    <property type="entry name" value="Aldolase class I"/>
    <property type="match status" value="1"/>
</dbReference>
<comment type="cofactor">
    <cofactor evidence="1">
        <name>Mg(2+)</name>
        <dbReference type="ChEBI" id="CHEBI:18420"/>
    </cofactor>
</comment>
<comment type="catalytic activity">
    <reaction evidence="10">
        <text>2-[(2R,5Z)-2-carboxy-4-methylthiazol-5(2H)-ylidene]ethyl phosphate + 4-amino-2-methyl-5-(diphosphooxymethyl)pyrimidine + 2 H(+) = thiamine phosphate + CO2 + diphosphate</text>
        <dbReference type="Rhea" id="RHEA:47844"/>
        <dbReference type="ChEBI" id="CHEBI:15378"/>
        <dbReference type="ChEBI" id="CHEBI:16526"/>
        <dbReference type="ChEBI" id="CHEBI:33019"/>
        <dbReference type="ChEBI" id="CHEBI:37575"/>
        <dbReference type="ChEBI" id="CHEBI:57841"/>
        <dbReference type="ChEBI" id="CHEBI:62899"/>
        <dbReference type="EC" id="2.5.1.3"/>
    </reaction>
</comment>
<evidence type="ECO:0000256" key="3">
    <source>
        <dbReference type="ARBA" id="ARBA00012830"/>
    </source>
</evidence>
<evidence type="ECO:0000256" key="6">
    <source>
        <dbReference type="ARBA" id="ARBA00022842"/>
    </source>
</evidence>
<dbReference type="AlphaFoldDB" id="A0A3B0WDH4"/>
<dbReference type="PANTHER" id="PTHR20857:SF15">
    <property type="entry name" value="THIAMINE-PHOSPHATE SYNTHASE"/>
    <property type="match status" value="1"/>
</dbReference>
<evidence type="ECO:0000256" key="10">
    <source>
        <dbReference type="ARBA" id="ARBA00047883"/>
    </source>
</evidence>
<dbReference type="GO" id="GO:0004789">
    <property type="term" value="F:thiamine-phosphate diphosphorylase activity"/>
    <property type="evidence" value="ECO:0007669"/>
    <property type="project" value="UniProtKB-EC"/>
</dbReference>
<dbReference type="SUPFAM" id="SSF51391">
    <property type="entry name" value="Thiamin phosphate synthase"/>
    <property type="match status" value="1"/>
</dbReference>
<keyword evidence="7" id="KW-0784">Thiamine biosynthesis</keyword>
<dbReference type="HAMAP" id="MF_00097">
    <property type="entry name" value="TMP_synthase"/>
    <property type="match status" value="1"/>
</dbReference>
<sequence>MTARNVHREKLKGLYAITDENLITEKNFKQSVESALQGGSKIIQYRDKSNDQQKRFLQASIVSTLCKKYQAVSIINDDIELAKAVDADGVHLGKDDALVFQARQVLGNNSIIGVSCYNKLDLAINAEKNNADYVAFGAMFSSATKPNASNAEPALISTAKKQLSIPVCAIGGINDKNIRQIRQYGADIAAVISHLFSSNNIKQTAETLSKKF</sequence>
<feature type="domain" description="Thiamine phosphate synthase/TenI" evidence="11">
    <location>
        <begin position="14"/>
        <end position="194"/>
    </location>
</feature>
<dbReference type="InterPro" id="IPR036206">
    <property type="entry name" value="ThiamineP_synth_sf"/>
</dbReference>
<dbReference type="NCBIfam" id="TIGR00693">
    <property type="entry name" value="thiE"/>
    <property type="match status" value="1"/>
</dbReference>
<name>A0A3B0WDH4_9ZZZZ</name>
<keyword evidence="6" id="KW-0460">Magnesium</keyword>
<evidence type="ECO:0000313" key="12">
    <source>
        <dbReference type="EMBL" id="VAW50403.1"/>
    </source>
</evidence>
<dbReference type="UniPathway" id="UPA00060">
    <property type="reaction ID" value="UER00141"/>
</dbReference>
<evidence type="ECO:0000256" key="9">
    <source>
        <dbReference type="ARBA" id="ARBA00047851"/>
    </source>
</evidence>
<dbReference type="GO" id="GO:0005737">
    <property type="term" value="C:cytoplasm"/>
    <property type="evidence" value="ECO:0007669"/>
    <property type="project" value="TreeGrafter"/>
</dbReference>
<reference evidence="12" key="1">
    <citation type="submission" date="2018-06" db="EMBL/GenBank/DDBJ databases">
        <authorList>
            <person name="Zhirakovskaya E."/>
        </authorList>
    </citation>
    <scope>NUCLEOTIDE SEQUENCE</scope>
</reference>
<dbReference type="InterPro" id="IPR034291">
    <property type="entry name" value="TMP_synthase"/>
</dbReference>
<evidence type="ECO:0000256" key="2">
    <source>
        <dbReference type="ARBA" id="ARBA00005165"/>
    </source>
</evidence>
<dbReference type="FunFam" id="3.20.20.70:FF:000096">
    <property type="entry name" value="Thiamine-phosphate synthase"/>
    <property type="match status" value="1"/>
</dbReference>
<comment type="catalytic activity">
    <reaction evidence="9">
        <text>2-(2-carboxy-4-methylthiazol-5-yl)ethyl phosphate + 4-amino-2-methyl-5-(diphosphooxymethyl)pyrimidine + 2 H(+) = thiamine phosphate + CO2 + diphosphate</text>
        <dbReference type="Rhea" id="RHEA:47848"/>
        <dbReference type="ChEBI" id="CHEBI:15378"/>
        <dbReference type="ChEBI" id="CHEBI:16526"/>
        <dbReference type="ChEBI" id="CHEBI:33019"/>
        <dbReference type="ChEBI" id="CHEBI:37575"/>
        <dbReference type="ChEBI" id="CHEBI:57841"/>
        <dbReference type="ChEBI" id="CHEBI:62890"/>
        <dbReference type="EC" id="2.5.1.3"/>
    </reaction>
</comment>
<dbReference type="EC" id="2.5.1.3" evidence="3"/>
<dbReference type="InterPro" id="IPR022998">
    <property type="entry name" value="ThiamineP_synth_TenI"/>
</dbReference>
<proteinExistence type="inferred from homology"/>
<accession>A0A3B0WDH4</accession>
<evidence type="ECO:0000256" key="8">
    <source>
        <dbReference type="ARBA" id="ARBA00047334"/>
    </source>
</evidence>
<keyword evidence="5" id="KW-0479">Metal-binding</keyword>
<dbReference type="GO" id="GO:0009229">
    <property type="term" value="P:thiamine diphosphate biosynthetic process"/>
    <property type="evidence" value="ECO:0007669"/>
    <property type="project" value="UniProtKB-UniPathway"/>
</dbReference>
<evidence type="ECO:0000256" key="5">
    <source>
        <dbReference type="ARBA" id="ARBA00022723"/>
    </source>
</evidence>
<dbReference type="Pfam" id="PF02581">
    <property type="entry name" value="TMP-TENI"/>
    <property type="match status" value="1"/>
</dbReference>
<gene>
    <name evidence="12" type="ORF">MNBD_GAMMA06-1648</name>
</gene>
<dbReference type="InterPro" id="IPR013785">
    <property type="entry name" value="Aldolase_TIM"/>
</dbReference>
<keyword evidence="4 12" id="KW-0808">Transferase</keyword>
<dbReference type="CDD" id="cd00564">
    <property type="entry name" value="TMP_TenI"/>
    <property type="match status" value="1"/>
</dbReference>
<dbReference type="GO" id="GO:0046872">
    <property type="term" value="F:metal ion binding"/>
    <property type="evidence" value="ECO:0007669"/>
    <property type="project" value="UniProtKB-KW"/>
</dbReference>
<dbReference type="EMBL" id="UOFD01000012">
    <property type="protein sequence ID" value="VAW50403.1"/>
    <property type="molecule type" value="Genomic_DNA"/>
</dbReference>
<evidence type="ECO:0000256" key="7">
    <source>
        <dbReference type="ARBA" id="ARBA00022977"/>
    </source>
</evidence>
<protein>
    <recommendedName>
        <fullName evidence="3">thiamine phosphate synthase</fullName>
        <ecNumber evidence="3">2.5.1.3</ecNumber>
    </recommendedName>
</protein>
<dbReference type="GO" id="GO:0009228">
    <property type="term" value="P:thiamine biosynthetic process"/>
    <property type="evidence" value="ECO:0007669"/>
    <property type="project" value="UniProtKB-KW"/>
</dbReference>
<evidence type="ECO:0000259" key="11">
    <source>
        <dbReference type="Pfam" id="PF02581"/>
    </source>
</evidence>
<evidence type="ECO:0000256" key="4">
    <source>
        <dbReference type="ARBA" id="ARBA00022679"/>
    </source>
</evidence>
<comment type="pathway">
    <text evidence="2">Cofactor biosynthesis; thiamine diphosphate biosynthesis; thiamine phosphate from 4-amino-2-methyl-5-diphosphomethylpyrimidine and 4-methyl-5-(2-phosphoethyl)-thiazole: step 1/1.</text>
</comment>
<dbReference type="PANTHER" id="PTHR20857">
    <property type="entry name" value="THIAMINE-PHOSPHATE PYROPHOSPHORYLASE"/>
    <property type="match status" value="1"/>
</dbReference>
<comment type="catalytic activity">
    <reaction evidence="8">
        <text>4-methyl-5-(2-phosphooxyethyl)-thiazole + 4-amino-2-methyl-5-(diphosphooxymethyl)pyrimidine + H(+) = thiamine phosphate + diphosphate</text>
        <dbReference type="Rhea" id="RHEA:22328"/>
        <dbReference type="ChEBI" id="CHEBI:15378"/>
        <dbReference type="ChEBI" id="CHEBI:33019"/>
        <dbReference type="ChEBI" id="CHEBI:37575"/>
        <dbReference type="ChEBI" id="CHEBI:57841"/>
        <dbReference type="ChEBI" id="CHEBI:58296"/>
        <dbReference type="EC" id="2.5.1.3"/>
    </reaction>
</comment>
<organism evidence="12">
    <name type="scientific">hydrothermal vent metagenome</name>
    <dbReference type="NCBI Taxonomy" id="652676"/>
    <lineage>
        <taxon>unclassified sequences</taxon>
        <taxon>metagenomes</taxon>
        <taxon>ecological metagenomes</taxon>
    </lineage>
</organism>
<evidence type="ECO:0000256" key="1">
    <source>
        <dbReference type="ARBA" id="ARBA00001946"/>
    </source>
</evidence>